<proteinExistence type="predicted"/>
<sequence length="196" mass="21856">MVHIVFAHGAGAGPESDFMQHISGLLEEKGYKVQRIAFPYWQKVLQTGKKRPPDRAPVLDQYFVETVQALRDPGQPLFVMGKSMGARVAARTAEQLGATGMIGLGFPFHPPGKPERDRFDDLACAHVPSLIIQGSRDPFGNESWLELERLPSFVRVQWLAAANHDLVAPKRTGLSPEQGWQQVVDMVDQFIQEQLN</sequence>
<reference evidence="2 3" key="1">
    <citation type="submission" date="2019-07" db="EMBL/GenBank/DDBJ databases">
        <authorList>
            <person name="Yang M."/>
            <person name="Zhao D."/>
            <person name="Xiang H."/>
        </authorList>
    </citation>
    <scope>NUCLEOTIDE SEQUENCE [LARGE SCALE GENOMIC DNA]</scope>
    <source>
        <strain evidence="2 3">IM1326</strain>
    </source>
</reference>
<dbReference type="OrthoDB" id="652634at2"/>
<evidence type="ECO:0000313" key="3">
    <source>
        <dbReference type="Proteomes" id="UP000320359"/>
    </source>
</evidence>
<dbReference type="InterPro" id="IPR046879">
    <property type="entry name" value="KANL3/Tex30_Abhydrolase"/>
</dbReference>
<protein>
    <submittedName>
        <fullName evidence="2">Alpha/beta hydrolase</fullName>
    </submittedName>
</protein>
<evidence type="ECO:0000259" key="1">
    <source>
        <dbReference type="Pfam" id="PF20408"/>
    </source>
</evidence>
<feature type="domain" description="KANL3/Tex30 alpha/beta hydrolase-like" evidence="1">
    <location>
        <begin position="3"/>
        <end position="192"/>
    </location>
</feature>
<dbReference type="Gene3D" id="3.40.50.1820">
    <property type="entry name" value="alpha/beta hydrolase"/>
    <property type="match status" value="1"/>
</dbReference>
<dbReference type="EMBL" id="VJWL01000001">
    <property type="protein sequence ID" value="TRW49555.1"/>
    <property type="molecule type" value="Genomic_DNA"/>
</dbReference>
<dbReference type="RefSeq" id="WP_143233977.1">
    <property type="nucleotide sequence ID" value="NZ_VJWL01000001.1"/>
</dbReference>
<keyword evidence="2" id="KW-0378">Hydrolase</keyword>
<dbReference type="PANTHER" id="PTHR13136">
    <property type="entry name" value="TESTIS DEVELOPMENT PROTEIN PRTD"/>
    <property type="match status" value="1"/>
</dbReference>
<accession>A0A552X3I7</accession>
<dbReference type="Proteomes" id="UP000320359">
    <property type="component" value="Unassembled WGS sequence"/>
</dbReference>
<dbReference type="InterPro" id="IPR026555">
    <property type="entry name" value="NSL3/Tex30"/>
</dbReference>
<dbReference type="SUPFAM" id="SSF53474">
    <property type="entry name" value="alpha/beta-Hydrolases"/>
    <property type="match status" value="1"/>
</dbReference>
<name>A0A552X3I7_9GAMM</name>
<dbReference type="Pfam" id="PF20408">
    <property type="entry name" value="Abhydrolase_11"/>
    <property type="match status" value="1"/>
</dbReference>
<keyword evidence="3" id="KW-1185">Reference proteome</keyword>
<gene>
    <name evidence="2" type="ORF">FM042_01430</name>
</gene>
<dbReference type="GO" id="GO:0016787">
    <property type="term" value="F:hydrolase activity"/>
    <property type="evidence" value="ECO:0007669"/>
    <property type="project" value="UniProtKB-KW"/>
</dbReference>
<comment type="caution">
    <text evidence="2">The sequence shown here is derived from an EMBL/GenBank/DDBJ whole genome shotgun (WGS) entry which is preliminary data.</text>
</comment>
<dbReference type="InterPro" id="IPR029058">
    <property type="entry name" value="AB_hydrolase_fold"/>
</dbReference>
<dbReference type="PANTHER" id="PTHR13136:SF11">
    <property type="entry name" value="TESTIS-EXPRESSED PROTEIN 30"/>
    <property type="match status" value="1"/>
</dbReference>
<organism evidence="2 3">
    <name type="scientific">Aliidiomarina halalkaliphila</name>
    <dbReference type="NCBI Taxonomy" id="2593535"/>
    <lineage>
        <taxon>Bacteria</taxon>
        <taxon>Pseudomonadati</taxon>
        <taxon>Pseudomonadota</taxon>
        <taxon>Gammaproteobacteria</taxon>
        <taxon>Alteromonadales</taxon>
        <taxon>Idiomarinaceae</taxon>
        <taxon>Aliidiomarina</taxon>
    </lineage>
</organism>
<evidence type="ECO:0000313" key="2">
    <source>
        <dbReference type="EMBL" id="TRW49555.1"/>
    </source>
</evidence>
<dbReference type="AlphaFoldDB" id="A0A552X3I7"/>